<dbReference type="EMBL" id="JAKIXB020000008">
    <property type="protein sequence ID" value="KAL1605896.1"/>
    <property type="molecule type" value="Genomic_DNA"/>
</dbReference>
<feature type="region of interest" description="Disordered" evidence="1">
    <location>
        <begin position="1"/>
        <end position="81"/>
    </location>
</feature>
<name>A0ABR3RN82_9PLEO</name>
<evidence type="ECO:0000256" key="1">
    <source>
        <dbReference type="SAM" id="MobiDB-lite"/>
    </source>
</evidence>
<comment type="caution">
    <text evidence="2">The sequence shown here is derived from an EMBL/GenBank/DDBJ whole genome shotgun (WGS) entry which is preliminary data.</text>
</comment>
<feature type="compositionally biased region" description="Basic and acidic residues" evidence="1">
    <location>
        <begin position="1"/>
        <end position="10"/>
    </location>
</feature>
<keyword evidence="3" id="KW-1185">Reference proteome</keyword>
<feature type="compositionally biased region" description="Basic and acidic residues" evidence="1">
    <location>
        <begin position="355"/>
        <end position="368"/>
    </location>
</feature>
<feature type="compositionally biased region" description="Basic and acidic residues" evidence="1">
    <location>
        <begin position="312"/>
        <end position="327"/>
    </location>
</feature>
<feature type="region of interest" description="Disordered" evidence="1">
    <location>
        <begin position="492"/>
        <end position="516"/>
    </location>
</feature>
<gene>
    <name evidence="2" type="ORF">SLS59_003017</name>
</gene>
<proteinExistence type="predicted"/>
<feature type="compositionally biased region" description="Basic and acidic residues" evidence="1">
    <location>
        <begin position="68"/>
        <end position="78"/>
    </location>
</feature>
<protein>
    <submittedName>
        <fullName evidence="2">Uncharacterized protein</fullName>
    </submittedName>
</protein>
<evidence type="ECO:0000313" key="2">
    <source>
        <dbReference type="EMBL" id="KAL1605896.1"/>
    </source>
</evidence>
<feature type="compositionally biased region" description="Polar residues" evidence="1">
    <location>
        <begin position="295"/>
        <end position="305"/>
    </location>
</feature>
<feature type="region of interest" description="Disordered" evidence="1">
    <location>
        <begin position="636"/>
        <end position="671"/>
    </location>
</feature>
<accession>A0ABR3RN82</accession>
<dbReference type="Proteomes" id="UP001521222">
    <property type="component" value="Unassembled WGS sequence"/>
</dbReference>
<sequence>MAELVRRTTADDGDDSSSTRRSSSMQSDAIFSRPSSPRSSTAGTEVDTLTRTGTGKSMGALARSMTRHIPDIKSHHPPVEQGSERVIVQNEDLIDDAPTEAGCKKSRKLSFQLPSSLKVKNHHDMPQKPSPVTEESPANESPAKATSPGTPSKCSGLAERRKVKMDLTLPLTMHNLSGRTNHKDTPPGILSSITLSRPRSPKTPWIRKKEHNWDRDSKSKGAKTAPIVEEDQAYVGTMGMITLEDAGLAPGAEPILSPVIIPPLVSTPAFVRPPQRVRDRCYISRPPGPKRNKSGGPSTSESDFGSTPDGHWTPEVKEGTTEQEARAQSELVELAKTAKTARSRRWPWNKSKASGSDEHTKDERNDGRKSISVNIFKRSNRFPEILEKDEKEKKPSRGIELPWRREKTVNKPPLPSASLANMPVPPVFIPPGTVKVPTPPTFDPAGEVRGKLADFFFEGGFPSGNKRKVKASPGGYWDSNAVLMSMHTDLDLTDNEDDEEGPEGRPRAAFHFGPVNDTLGPMTSPGLYTGPDGYLAVKGVGTGPGGTPLTPGTMHDSWFRMHYGDHTPDEELLTVAALKEADERRKFEWLVPEHLPNSPICPLHPKYIGPSRGLCYWHGRKSNGWGVEPGRDYVSHPVQVGGGNSAGWDTGKTGSPKDEKKKRRLESLSNP</sequence>
<feature type="compositionally biased region" description="Acidic residues" evidence="1">
    <location>
        <begin position="492"/>
        <end position="501"/>
    </location>
</feature>
<feature type="region of interest" description="Disordered" evidence="1">
    <location>
        <begin position="114"/>
        <end position="158"/>
    </location>
</feature>
<feature type="compositionally biased region" description="Polar residues" evidence="1">
    <location>
        <begin position="25"/>
        <end position="55"/>
    </location>
</feature>
<feature type="region of interest" description="Disordered" evidence="1">
    <location>
        <begin position="276"/>
        <end position="368"/>
    </location>
</feature>
<organism evidence="2 3">
    <name type="scientific">Nothophoma quercina</name>
    <dbReference type="NCBI Taxonomy" id="749835"/>
    <lineage>
        <taxon>Eukaryota</taxon>
        <taxon>Fungi</taxon>
        <taxon>Dikarya</taxon>
        <taxon>Ascomycota</taxon>
        <taxon>Pezizomycotina</taxon>
        <taxon>Dothideomycetes</taxon>
        <taxon>Pleosporomycetidae</taxon>
        <taxon>Pleosporales</taxon>
        <taxon>Pleosporineae</taxon>
        <taxon>Didymellaceae</taxon>
        <taxon>Nothophoma</taxon>
    </lineage>
</organism>
<evidence type="ECO:0000313" key="3">
    <source>
        <dbReference type="Proteomes" id="UP001521222"/>
    </source>
</evidence>
<reference evidence="2 3" key="1">
    <citation type="submission" date="2024-02" db="EMBL/GenBank/DDBJ databases">
        <title>De novo assembly and annotation of 12 fungi associated with fruit tree decline syndrome in Ontario, Canada.</title>
        <authorList>
            <person name="Sulman M."/>
            <person name="Ellouze W."/>
            <person name="Ilyukhin E."/>
        </authorList>
    </citation>
    <scope>NUCLEOTIDE SEQUENCE [LARGE SCALE GENOMIC DNA]</scope>
    <source>
        <strain evidence="2 3">M97-236</strain>
    </source>
</reference>
<feature type="region of interest" description="Disordered" evidence="1">
    <location>
        <begin position="175"/>
        <end position="205"/>
    </location>
</feature>